<protein>
    <recommendedName>
        <fullName evidence="2 3">Single-stranded DNA-binding protein</fullName>
    </recommendedName>
</protein>
<dbReference type="RefSeq" id="WP_128221361.1">
    <property type="nucleotide sequence ID" value="NZ_CP034929.1"/>
</dbReference>
<organism evidence="5 6">
    <name type="scientific">Nocardioides yefusunii</name>
    <dbReference type="NCBI Taxonomy" id="2500546"/>
    <lineage>
        <taxon>Bacteria</taxon>
        <taxon>Bacillati</taxon>
        <taxon>Actinomycetota</taxon>
        <taxon>Actinomycetes</taxon>
        <taxon>Propionibacteriales</taxon>
        <taxon>Nocardioidaceae</taxon>
        <taxon>Nocardioides</taxon>
    </lineage>
</organism>
<dbReference type="SUPFAM" id="SSF50249">
    <property type="entry name" value="Nucleic acid-binding proteins"/>
    <property type="match status" value="1"/>
</dbReference>
<dbReference type="InterPro" id="IPR011344">
    <property type="entry name" value="ssDNA-bd"/>
</dbReference>
<accession>A0ABW1QY58</accession>
<proteinExistence type="predicted"/>
<evidence type="ECO:0000256" key="2">
    <source>
        <dbReference type="PIRNR" id="PIRNR002070"/>
    </source>
</evidence>
<dbReference type="EMBL" id="JBHSQI010000003">
    <property type="protein sequence ID" value="MFC6153554.1"/>
    <property type="molecule type" value="Genomic_DNA"/>
</dbReference>
<dbReference type="InterPro" id="IPR000424">
    <property type="entry name" value="Primosome_PriB/ssb"/>
</dbReference>
<name>A0ABW1QY58_9ACTN</name>
<comment type="caution">
    <text evidence="5">The sequence shown here is derived from an EMBL/GenBank/DDBJ whole genome shotgun (WGS) entry which is preliminary data.</text>
</comment>
<evidence type="ECO:0000256" key="4">
    <source>
        <dbReference type="SAM" id="MobiDB-lite"/>
    </source>
</evidence>
<dbReference type="Proteomes" id="UP001596098">
    <property type="component" value="Unassembled WGS sequence"/>
</dbReference>
<evidence type="ECO:0000313" key="5">
    <source>
        <dbReference type="EMBL" id="MFC6153554.1"/>
    </source>
</evidence>
<evidence type="ECO:0000313" key="6">
    <source>
        <dbReference type="Proteomes" id="UP001596098"/>
    </source>
</evidence>
<keyword evidence="6" id="KW-1185">Reference proteome</keyword>
<reference evidence="6" key="1">
    <citation type="journal article" date="2019" name="Int. J. Syst. Evol. Microbiol.">
        <title>The Global Catalogue of Microorganisms (GCM) 10K type strain sequencing project: providing services to taxonomists for standard genome sequencing and annotation.</title>
        <authorList>
            <consortium name="The Broad Institute Genomics Platform"/>
            <consortium name="The Broad Institute Genome Sequencing Center for Infectious Disease"/>
            <person name="Wu L."/>
            <person name="Ma J."/>
        </authorList>
    </citation>
    <scope>NUCLEOTIDE SEQUENCE [LARGE SCALE GENOMIC DNA]</scope>
    <source>
        <strain evidence="6">DFY28</strain>
    </source>
</reference>
<sequence length="156" mass="16548">MNEDRITFSGNVGSRVELGAVGEGVAVASFRVGSTPRRLRDGRWEDGETAWYTVKAWRQLADNLAASLSVGDPVLVTGRVSAETWTAQDGTLVTRHVVVAASVGHDLTRGRSTFVRPGRQQPQVETPGDAVGEDTEEACAAMDTDAGDPGRLTSHG</sequence>
<keyword evidence="1 2" id="KW-0238">DNA-binding</keyword>
<feature type="region of interest" description="Disordered" evidence="4">
    <location>
        <begin position="116"/>
        <end position="156"/>
    </location>
</feature>
<evidence type="ECO:0000256" key="3">
    <source>
        <dbReference type="RuleBase" id="RU000524"/>
    </source>
</evidence>
<dbReference type="PROSITE" id="PS50935">
    <property type="entry name" value="SSB"/>
    <property type="match status" value="1"/>
</dbReference>
<dbReference type="PIRSF" id="PIRSF002070">
    <property type="entry name" value="SSB"/>
    <property type="match status" value="1"/>
</dbReference>
<dbReference type="GO" id="GO:0003677">
    <property type="term" value="F:DNA binding"/>
    <property type="evidence" value="ECO:0007669"/>
    <property type="project" value="UniProtKB-KW"/>
</dbReference>
<dbReference type="InterPro" id="IPR012340">
    <property type="entry name" value="NA-bd_OB-fold"/>
</dbReference>
<dbReference type="CDD" id="cd04496">
    <property type="entry name" value="SSB_OBF"/>
    <property type="match status" value="1"/>
</dbReference>
<dbReference type="Gene3D" id="2.40.50.140">
    <property type="entry name" value="Nucleic acid-binding proteins"/>
    <property type="match status" value="1"/>
</dbReference>
<dbReference type="Pfam" id="PF00436">
    <property type="entry name" value="SSB"/>
    <property type="match status" value="1"/>
</dbReference>
<gene>
    <name evidence="5" type="ORF">ACFPWU_07735</name>
</gene>
<dbReference type="NCBIfam" id="TIGR00621">
    <property type="entry name" value="ssb"/>
    <property type="match status" value="1"/>
</dbReference>
<evidence type="ECO:0000256" key="1">
    <source>
        <dbReference type="ARBA" id="ARBA00023125"/>
    </source>
</evidence>